<comment type="similarity">
    <text evidence="1 7">Belongs to the AB hydrolase superfamily. Lipase family.</text>
</comment>
<reference evidence="11" key="1">
    <citation type="submission" date="2020-01" db="EMBL/GenBank/DDBJ databases">
        <title>Draft genome sequence of the Termite Coptotermes fromosanus.</title>
        <authorList>
            <person name="Itakura S."/>
            <person name="Yosikawa Y."/>
            <person name="Umezawa K."/>
        </authorList>
    </citation>
    <scope>NUCLEOTIDE SEQUENCE [LARGE SCALE GENOMIC DNA]</scope>
</reference>
<dbReference type="AlphaFoldDB" id="A0A6L2Q256"/>
<keyword evidence="11" id="KW-1185">Reference proteome</keyword>
<evidence type="ECO:0000256" key="3">
    <source>
        <dbReference type="ARBA" id="ARBA00022801"/>
    </source>
</evidence>
<dbReference type="InterPro" id="IPR029058">
    <property type="entry name" value="AB_hydrolase_fold"/>
</dbReference>
<evidence type="ECO:0000256" key="7">
    <source>
        <dbReference type="PIRNR" id="PIRNR000862"/>
    </source>
</evidence>
<feature type="active site" description="Charge relay system" evidence="8">
    <location>
        <position position="379"/>
    </location>
</feature>
<evidence type="ECO:0000256" key="6">
    <source>
        <dbReference type="ARBA" id="ARBA00023180"/>
    </source>
</evidence>
<dbReference type="Pfam" id="PF00561">
    <property type="entry name" value="Abhydrolase_1"/>
    <property type="match status" value="1"/>
</dbReference>
<feature type="active site" description="Charge relay system" evidence="8">
    <location>
        <position position="348"/>
    </location>
</feature>
<evidence type="ECO:0000256" key="5">
    <source>
        <dbReference type="ARBA" id="ARBA00023098"/>
    </source>
</evidence>
<dbReference type="EMBL" id="BLKM01000832">
    <property type="protein sequence ID" value="GFG38879.1"/>
    <property type="molecule type" value="Genomic_DNA"/>
</dbReference>
<name>A0A6L2Q256_COPFO</name>
<feature type="domain" description="AB hydrolase-1" evidence="9">
    <location>
        <begin position="88"/>
        <end position="385"/>
    </location>
</feature>
<keyword evidence="2" id="KW-0732">Signal</keyword>
<evidence type="ECO:0000313" key="10">
    <source>
        <dbReference type="EMBL" id="GFG38879.1"/>
    </source>
</evidence>
<evidence type="ECO:0000256" key="1">
    <source>
        <dbReference type="ARBA" id="ARBA00010701"/>
    </source>
</evidence>
<evidence type="ECO:0000256" key="4">
    <source>
        <dbReference type="ARBA" id="ARBA00022963"/>
    </source>
</evidence>
<evidence type="ECO:0000256" key="2">
    <source>
        <dbReference type="ARBA" id="ARBA00022729"/>
    </source>
</evidence>
<dbReference type="InterPro" id="IPR025483">
    <property type="entry name" value="Lipase_euk"/>
</dbReference>
<protein>
    <recommendedName>
        <fullName evidence="7">Lipase</fullName>
    </recommendedName>
</protein>
<dbReference type="Proteomes" id="UP000502823">
    <property type="component" value="Unassembled WGS sequence"/>
</dbReference>
<proteinExistence type="inferred from homology"/>
<dbReference type="PIRSF" id="PIRSF000862">
    <property type="entry name" value="Steryl_ester_lip"/>
    <property type="match status" value="1"/>
</dbReference>
<organism evidence="10 11">
    <name type="scientific">Coptotermes formosanus</name>
    <name type="common">Formosan subterranean termite</name>
    <dbReference type="NCBI Taxonomy" id="36987"/>
    <lineage>
        <taxon>Eukaryota</taxon>
        <taxon>Metazoa</taxon>
        <taxon>Ecdysozoa</taxon>
        <taxon>Arthropoda</taxon>
        <taxon>Hexapoda</taxon>
        <taxon>Insecta</taxon>
        <taxon>Pterygota</taxon>
        <taxon>Neoptera</taxon>
        <taxon>Polyneoptera</taxon>
        <taxon>Dictyoptera</taxon>
        <taxon>Blattodea</taxon>
        <taxon>Blattoidea</taxon>
        <taxon>Termitoidae</taxon>
        <taxon>Rhinotermitidae</taxon>
        <taxon>Coptotermes</taxon>
    </lineage>
</organism>
<comment type="caution">
    <text evidence="10">The sequence shown here is derived from an EMBL/GenBank/DDBJ whole genome shotgun (WGS) entry which is preliminary data.</text>
</comment>
<dbReference type="InterPro" id="IPR000073">
    <property type="entry name" value="AB_hydrolase_1"/>
</dbReference>
<dbReference type="InParanoid" id="A0A6L2Q256"/>
<evidence type="ECO:0000256" key="8">
    <source>
        <dbReference type="PIRSR" id="PIRSR000862-1"/>
    </source>
</evidence>
<accession>A0A6L2Q256</accession>
<feature type="active site" description="Nucleophile" evidence="8">
    <location>
        <position position="182"/>
    </location>
</feature>
<dbReference type="PANTHER" id="PTHR11005">
    <property type="entry name" value="LYSOSOMAL ACID LIPASE-RELATED"/>
    <property type="match status" value="1"/>
</dbReference>
<sequence>MLLSVCGLQVRMPDLMTVALLTWCYRLAHSTTASSMAAVNDADLYLTSLIAKYEYPVQTHSVQTADGYILELHRIPHGTSGPANWTRPAVLMHHALLCSSFDWVGLGPERSLGFILADAGYDVWLANARGNTYSRKHVSLDPSEPRFWEYSWHEMGTYDIPAEIDYILQSTGHSKLYYIGHSMGTTMFFVMTSQRPEYNQKIHAMIALAPVAVFTRTKNPVIHFIQSLFRVAGLHEFLPQNTALNPFSIAACKHTRWTSRLCLAFIFLIVGRSTQTDKERLPVLLAHTPAGASTREVMHFAQGALSGEFRQFDFGEKKNMEEYGQATPPKYNLSLVTSPVALYYSDNDRLAPVKNVNKTCSSFPNVIHRFRVPFRMFNHLDFIWGKDANTLVYSDVITVMKKYENDVRTAHKLT</sequence>
<keyword evidence="3 7" id="KW-0378">Hydrolase</keyword>
<evidence type="ECO:0000259" key="9">
    <source>
        <dbReference type="Pfam" id="PF00561"/>
    </source>
</evidence>
<keyword evidence="6" id="KW-0325">Glycoprotein</keyword>
<evidence type="ECO:0000313" key="11">
    <source>
        <dbReference type="Proteomes" id="UP000502823"/>
    </source>
</evidence>
<dbReference type="SUPFAM" id="SSF53474">
    <property type="entry name" value="alpha/beta-Hydrolases"/>
    <property type="match status" value="1"/>
</dbReference>
<dbReference type="FunFam" id="3.40.50.1820:FF:000021">
    <property type="entry name" value="Lipase"/>
    <property type="match status" value="1"/>
</dbReference>
<dbReference type="Gene3D" id="3.40.50.1820">
    <property type="entry name" value="alpha/beta hydrolase"/>
    <property type="match status" value="1"/>
</dbReference>
<keyword evidence="4 7" id="KW-0442">Lipid degradation</keyword>
<dbReference type="OrthoDB" id="9974421at2759"/>
<dbReference type="GO" id="GO:0016788">
    <property type="term" value="F:hydrolase activity, acting on ester bonds"/>
    <property type="evidence" value="ECO:0007669"/>
    <property type="project" value="InterPro"/>
</dbReference>
<keyword evidence="5" id="KW-0443">Lipid metabolism</keyword>
<dbReference type="FunCoup" id="A0A6L2Q256">
    <property type="interactions" value="80"/>
</dbReference>
<gene>
    <name evidence="10" type="ORF">Cfor_02186</name>
</gene>
<dbReference type="GO" id="GO:0016042">
    <property type="term" value="P:lipid catabolic process"/>
    <property type="evidence" value="ECO:0007669"/>
    <property type="project" value="UniProtKB-KW"/>
</dbReference>